<dbReference type="InterPro" id="IPR000064">
    <property type="entry name" value="NLP_P60_dom"/>
</dbReference>
<gene>
    <name evidence="8" type="ORF">GCM10025866_07150</name>
</gene>
<feature type="transmembrane region" description="Helical" evidence="6">
    <location>
        <begin position="74"/>
        <end position="97"/>
    </location>
</feature>
<keyword evidence="6" id="KW-0812">Transmembrane</keyword>
<dbReference type="SUPFAM" id="SSF54001">
    <property type="entry name" value="Cysteine proteinases"/>
    <property type="match status" value="1"/>
</dbReference>
<evidence type="ECO:0000256" key="5">
    <source>
        <dbReference type="SAM" id="MobiDB-lite"/>
    </source>
</evidence>
<reference evidence="9" key="1">
    <citation type="journal article" date="2019" name="Int. J. Syst. Evol. Microbiol.">
        <title>The Global Catalogue of Microorganisms (GCM) 10K type strain sequencing project: providing services to taxonomists for standard genome sequencing and annotation.</title>
        <authorList>
            <consortium name="The Broad Institute Genomics Platform"/>
            <consortium name="The Broad Institute Genome Sequencing Center for Infectious Disease"/>
            <person name="Wu L."/>
            <person name="Ma J."/>
        </authorList>
    </citation>
    <scope>NUCLEOTIDE SEQUENCE [LARGE SCALE GENOMIC DNA]</scope>
    <source>
        <strain evidence="9">NBRC 108725</strain>
    </source>
</reference>
<keyword evidence="6" id="KW-0472">Membrane</keyword>
<feature type="compositionally biased region" description="Low complexity" evidence="5">
    <location>
        <begin position="58"/>
        <end position="68"/>
    </location>
</feature>
<accession>A0ABN6XMD0</accession>
<dbReference type="InterPro" id="IPR038765">
    <property type="entry name" value="Papain-like_cys_pep_sf"/>
</dbReference>
<evidence type="ECO:0000256" key="4">
    <source>
        <dbReference type="ARBA" id="ARBA00022807"/>
    </source>
</evidence>
<feature type="region of interest" description="Disordered" evidence="5">
    <location>
        <begin position="1"/>
        <end position="69"/>
    </location>
</feature>
<protein>
    <submittedName>
        <fullName evidence="8">Hydrolase</fullName>
    </submittedName>
</protein>
<proteinExistence type="inferred from homology"/>
<dbReference type="Proteomes" id="UP001321498">
    <property type="component" value="Chromosome"/>
</dbReference>
<keyword evidence="6" id="KW-1133">Transmembrane helix</keyword>
<evidence type="ECO:0000313" key="8">
    <source>
        <dbReference type="EMBL" id="BDZ44806.1"/>
    </source>
</evidence>
<name>A0ABN6XMD0_9MICO</name>
<evidence type="ECO:0000256" key="6">
    <source>
        <dbReference type="SAM" id="Phobius"/>
    </source>
</evidence>
<feature type="compositionally biased region" description="Polar residues" evidence="5">
    <location>
        <begin position="11"/>
        <end position="20"/>
    </location>
</feature>
<dbReference type="PANTHER" id="PTHR47053">
    <property type="entry name" value="MUREIN DD-ENDOPEPTIDASE MEPH-RELATED"/>
    <property type="match status" value="1"/>
</dbReference>
<dbReference type="GO" id="GO:0016787">
    <property type="term" value="F:hydrolase activity"/>
    <property type="evidence" value="ECO:0007669"/>
    <property type="project" value="UniProtKB-KW"/>
</dbReference>
<feature type="compositionally biased region" description="Basic and acidic residues" evidence="5">
    <location>
        <begin position="1"/>
        <end position="10"/>
    </location>
</feature>
<keyword evidence="9" id="KW-1185">Reference proteome</keyword>
<organism evidence="8 9">
    <name type="scientific">Naasia aerilata</name>
    <dbReference type="NCBI Taxonomy" id="1162966"/>
    <lineage>
        <taxon>Bacteria</taxon>
        <taxon>Bacillati</taxon>
        <taxon>Actinomycetota</taxon>
        <taxon>Actinomycetes</taxon>
        <taxon>Micrococcales</taxon>
        <taxon>Microbacteriaceae</taxon>
        <taxon>Naasia</taxon>
    </lineage>
</organism>
<dbReference type="EMBL" id="AP027731">
    <property type="protein sequence ID" value="BDZ44806.1"/>
    <property type="molecule type" value="Genomic_DNA"/>
</dbReference>
<keyword evidence="3 8" id="KW-0378">Hydrolase</keyword>
<evidence type="ECO:0000256" key="3">
    <source>
        <dbReference type="ARBA" id="ARBA00022801"/>
    </source>
</evidence>
<dbReference type="PANTHER" id="PTHR47053:SF1">
    <property type="entry name" value="MUREIN DD-ENDOPEPTIDASE MEPH-RELATED"/>
    <property type="match status" value="1"/>
</dbReference>
<evidence type="ECO:0000313" key="9">
    <source>
        <dbReference type="Proteomes" id="UP001321498"/>
    </source>
</evidence>
<keyword evidence="2" id="KW-0645">Protease</keyword>
<feature type="domain" description="NlpC/P60" evidence="7">
    <location>
        <begin position="189"/>
        <end position="302"/>
    </location>
</feature>
<evidence type="ECO:0000256" key="2">
    <source>
        <dbReference type="ARBA" id="ARBA00022670"/>
    </source>
</evidence>
<dbReference type="PROSITE" id="PS51935">
    <property type="entry name" value="NLPC_P60"/>
    <property type="match status" value="1"/>
</dbReference>
<dbReference type="Gene3D" id="3.90.1720.10">
    <property type="entry name" value="endopeptidase domain like (from Nostoc punctiforme)"/>
    <property type="match status" value="1"/>
</dbReference>
<sequence length="302" mass="31526">MALSSDRFDSAETSDPTPDSATAVMRRAPSPTATASLPTRRSVRPATAAPRSRRQDTTRPPATPASRAARAKGVVNIVVMTFAMGLVATIAIPSYAFDPVSAQPAFAASEMQELKVDGAQTLEVSDDAGQAAVTRDNYTATSMDEILAARAAADAAKKAEEMRAQLAAQYNSYSGPSASDYVASTPPPSGALGDILSTARQYIGVPYVYGGATPAGFDCSGLVMFVFAQHGVSLPHSVTSQNAIGTTISAADAVPGDLVVWNDNSHDGIYAGNGIVLHAPYEGASVREQPIWDDNYHFVRIG</sequence>
<dbReference type="Pfam" id="PF00877">
    <property type="entry name" value="NLPC_P60"/>
    <property type="match status" value="1"/>
</dbReference>
<evidence type="ECO:0000259" key="7">
    <source>
        <dbReference type="PROSITE" id="PS51935"/>
    </source>
</evidence>
<keyword evidence="4" id="KW-0788">Thiol protease</keyword>
<dbReference type="InterPro" id="IPR051202">
    <property type="entry name" value="Peptidase_C40"/>
</dbReference>
<comment type="similarity">
    <text evidence="1">Belongs to the peptidase C40 family.</text>
</comment>
<evidence type="ECO:0000256" key="1">
    <source>
        <dbReference type="ARBA" id="ARBA00007074"/>
    </source>
</evidence>